<sequence>MAASSQPSTSAGSTPADDGLDSLLDFSSYDRVAYQQSMIQSPATDQTPSPTIMDKTQFAPSTETFSATFATVPPNPRLSGPSHQYDRYKQQTPLVPGALANTLAINELHGFNPGYINPGEEMYNFNASSSQNSSTTPEMDFDFGSPSDPTLFFPPTPTHSSPVDNANYDIDHAGSPGVTTQPATVGRMYPGIHQRNANAAMARARIQAQVQAHARAQVQQTQQQQEMLQRQTQLRPQQAKQVRPRASPPLDPIAEQKITQVLNSMRSKRGASELTEESPLHQLPRTKKEEEDMDADERLLNSEEGKKLSSKERRQLRNKVSARAFRSRRKEYIVQLETEINTKTSETNGLRAENQALIEENQRLTGLTRMLLSSPAFSAFLDKLSTNPDALPQAAPQMESTQPEPVQVPRDISPYTMMPFGQQQQIGMAMVPEQNMDLSTITMNSNDFNYQPQVFTVLETPELPTIDIDTLMGKSSKVADEFPVLDSEKASVPSPMTSIPSTIEKPQAPDMKSEPARVEKTTSNLDSDIFDDECSVPSPLPVELNPYGLGVDRFGGIESEKTLPLYELVDSSEEEQVASVALKRVERLAASLASTLSGLERLDNDV</sequence>
<evidence type="ECO:0000313" key="2">
    <source>
        <dbReference type="Proteomes" id="UP001143856"/>
    </source>
</evidence>
<dbReference type="Proteomes" id="UP001143856">
    <property type="component" value="Unassembled WGS sequence"/>
</dbReference>
<dbReference type="EMBL" id="JAPDGR010000062">
    <property type="protein sequence ID" value="KAJ2997291.1"/>
    <property type="molecule type" value="Genomic_DNA"/>
</dbReference>
<accession>A0ACC1PRM1</accession>
<comment type="caution">
    <text evidence="1">The sequence shown here is derived from an EMBL/GenBank/DDBJ whole genome shotgun (WGS) entry which is preliminary data.</text>
</comment>
<proteinExistence type="predicted"/>
<name>A0ACC1PRM1_9PEZI</name>
<evidence type="ECO:0000313" key="1">
    <source>
        <dbReference type="EMBL" id="KAJ2997291.1"/>
    </source>
</evidence>
<organism evidence="1 2">
    <name type="scientific">Xylaria curta</name>
    <dbReference type="NCBI Taxonomy" id="42375"/>
    <lineage>
        <taxon>Eukaryota</taxon>
        <taxon>Fungi</taxon>
        <taxon>Dikarya</taxon>
        <taxon>Ascomycota</taxon>
        <taxon>Pezizomycotina</taxon>
        <taxon>Sordariomycetes</taxon>
        <taxon>Xylariomycetidae</taxon>
        <taxon>Xylariales</taxon>
        <taxon>Xylariaceae</taxon>
        <taxon>Xylaria</taxon>
    </lineage>
</organism>
<gene>
    <name evidence="1" type="ORF">NUW58_g688</name>
</gene>
<keyword evidence="2" id="KW-1185">Reference proteome</keyword>
<reference evidence="1" key="1">
    <citation type="submission" date="2022-10" db="EMBL/GenBank/DDBJ databases">
        <title>Genome Sequence of Xylaria curta.</title>
        <authorList>
            <person name="Buettner E."/>
        </authorList>
    </citation>
    <scope>NUCLEOTIDE SEQUENCE</scope>
    <source>
        <strain evidence="1">Babe10</strain>
    </source>
</reference>
<protein>
    <submittedName>
        <fullName evidence="1">Uncharacterized protein</fullName>
    </submittedName>
</protein>